<dbReference type="SUPFAM" id="SSF46894">
    <property type="entry name" value="C-terminal effector domain of the bipartite response regulators"/>
    <property type="match status" value="1"/>
</dbReference>
<dbReference type="PANTHER" id="PTHR43433">
    <property type="entry name" value="HYDROLASE, ALPHA/BETA FOLD FAMILY PROTEIN"/>
    <property type="match status" value="1"/>
</dbReference>
<dbReference type="RefSeq" id="WP_185042921.1">
    <property type="nucleotide sequence ID" value="NZ_BAABFG010000005.1"/>
</dbReference>
<dbReference type="InterPro" id="IPR016032">
    <property type="entry name" value="Sig_transdc_resp-reg_C-effctor"/>
</dbReference>
<dbReference type="PRINTS" id="PR00038">
    <property type="entry name" value="HTHLUXR"/>
</dbReference>
<dbReference type="Gene3D" id="1.10.10.10">
    <property type="entry name" value="Winged helix-like DNA-binding domain superfamily/Winged helix DNA-binding domain"/>
    <property type="match status" value="1"/>
</dbReference>
<comment type="caution">
    <text evidence="2">The sequence shown here is derived from an EMBL/GenBank/DDBJ whole genome shotgun (WGS) entry which is preliminary data.</text>
</comment>
<dbReference type="InterPro" id="IPR036388">
    <property type="entry name" value="WH-like_DNA-bd_sf"/>
</dbReference>
<dbReference type="InterPro" id="IPR000073">
    <property type="entry name" value="AB_hydrolase_1"/>
</dbReference>
<dbReference type="Pfam" id="PF00561">
    <property type="entry name" value="Abhydrolase_1"/>
    <property type="match status" value="1"/>
</dbReference>
<dbReference type="InterPro" id="IPR000792">
    <property type="entry name" value="Tscrpt_reg_LuxR_C"/>
</dbReference>
<evidence type="ECO:0000313" key="2">
    <source>
        <dbReference type="EMBL" id="MBB4742576.1"/>
    </source>
</evidence>
<keyword evidence="3" id="KW-1185">Reference proteome</keyword>
<dbReference type="SMART" id="SM00421">
    <property type="entry name" value="HTH_LUXR"/>
    <property type="match status" value="1"/>
</dbReference>
<dbReference type="GO" id="GO:0006355">
    <property type="term" value="P:regulation of DNA-templated transcription"/>
    <property type="evidence" value="ECO:0007669"/>
    <property type="project" value="InterPro"/>
</dbReference>
<feature type="domain" description="HTH luxR-type" evidence="1">
    <location>
        <begin position="275"/>
        <end position="340"/>
    </location>
</feature>
<proteinExistence type="predicted"/>
<organism evidence="2 3">
    <name type="scientific">Actinoplanes octamycinicus</name>
    <dbReference type="NCBI Taxonomy" id="135948"/>
    <lineage>
        <taxon>Bacteria</taxon>
        <taxon>Bacillati</taxon>
        <taxon>Actinomycetota</taxon>
        <taxon>Actinomycetes</taxon>
        <taxon>Micromonosporales</taxon>
        <taxon>Micromonosporaceae</taxon>
        <taxon>Actinoplanes</taxon>
    </lineage>
</organism>
<sequence>MDDGPQLRFARTGDGVTVAYQVFGSGPVLVWMPSLSNIVAQWRIPAMRAAYQALARHLTVVLYDGRGTGSSQRRVDLGDLGVDAHLRDLTAVLDDAGIARASLLGYYHATATALAFAARQPQRVRRLVLFGGAPRMREAMLPAQTRALLSLIDQDWDLFADAAAAAWLGWDMSPSNRWTAEAFRTATTAPVAQAWFAAAQDIDVTAELSRVRAPALVLHRQSPQQIPAGVARRLAAALSDARLVELPGDTPTLFLQDPDTDVRLVAEFVTGGPIRHPAPGPLTAREREVLALLPGGDSNAQLAARLGIAVHTVERHLASIYRKIGARGRADAVTYALRHVTDFRHPR</sequence>
<dbReference type="EMBL" id="JACHNB010000001">
    <property type="protein sequence ID" value="MBB4742576.1"/>
    <property type="molecule type" value="Genomic_DNA"/>
</dbReference>
<dbReference type="CDD" id="cd06170">
    <property type="entry name" value="LuxR_C_like"/>
    <property type="match status" value="1"/>
</dbReference>
<dbReference type="InterPro" id="IPR029058">
    <property type="entry name" value="AB_hydrolase_fold"/>
</dbReference>
<dbReference type="GO" id="GO:0003677">
    <property type="term" value="F:DNA binding"/>
    <property type="evidence" value="ECO:0007669"/>
    <property type="project" value="InterPro"/>
</dbReference>
<gene>
    <name evidence="2" type="ORF">BJY16_006035</name>
</gene>
<dbReference type="PROSITE" id="PS50043">
    <property type="entry name" value="HTH_LUXR_2"/>
    <property type="match status" value="1"/>
</dbReference>
<dbReference type="SUPFAM" id="SSF53474">
    <property type="entry name" value="alpha/beta-Hydrolases"/>
    <property type="match status" value="1"/>
</dbReference>
<dbReference type="Proteomes" id="UP000546162">
    <property type="component" value="Unassembled WGS sequence"/>
</dbReference>
<protein>
    <submittedName>
        <fullName evidence="2">Pimeloyl-ACP methyl ester carboxylesterase</fullName>
    </submittedName>
</protein>
<dbReference type="Pfam" id="PF00196">
    <property type="entry name" value="GerE"/>
    <property type="match status" value="1"/>
</dbReference>
<dbReference type="AlphaFoldDB" id="A0A7W7MA60"/>
<dbReference type="PANTHER" id="PTHR43433:SF8">
    <property type="entry name" value="BIFUNCTIONAL LIPASE_ADENYLATE CYCLASE LIPJ"/>
    <property type="match status" value="1"/>
</dbReference>
<dbReference type="PRINTS" id="PR00111">
    <property type="entry name" value="ABHYDROLASE"/>
</dbReference>
<reference evidence="2 3" key="1">
    <citation type="submission" date="2020-08" db="EMBL/GenBank/DDBJ databases">
        <title>Sequencing the genomes of 1000 actinobacteria strains.</title>
        <authorList>
            <person name="Klenk H.-P."/>
        </authorList>
    </citation>
    <scope>NUCLEOTIDE SEQUENCE [LARGE SCALE GENOMIC DNA]</scope>
    <source>
        <strain evidence="2 3">DSM 45809</strain>
    </source>
</reference>
<dbReference type="Gene3D" id="3.40.50.1820">
    <property type="entry name" value="alpha/beta hydrolase"/>
    <property type="match status" value="1"/>
</dbReference>
<evidence type="ECO:0000259" key="1">
    <source>
        <dbReference type="PROSITE" id="PS50043"/>
    </source>
</evidence>
<dbReference type="InterPro" id="IPR050471">
    <property type="entry name" value="AB_hydrolase"/>
</dbReference>
<accession>A0A7W7MA60</accession>
<dbReference type="GO" id="GO:0003824">
    <property type="term" value="F:catalytic activity"/>
    <property type="evidence" value="ECO:0007669"/>
    <property type="project" value="UniProtKB-ARBA"/>
</dbReference>
<evidence type="ECO:0000313" key="3">
    <source>
        <dbReference type="Proteomes" id="UP000546162"/>
    </source>
</evidence>
<name>A0A7W7MA60_9ACTN</name>